<name>A0AAJ8LHA9_9TREE</name>
<dbReference type="KEGG" id="ksn:43588935"/>
<dbReference type="EMBL" id="CP144054">
    <property type="protein sequence ID" value="WWD17767.1"/>
    <property type="molecule type" value="Genomic_DNA"/>
</dbReference>
<proteinExistence type="predicted"/>
<dbReference type="RefSeq" id="XP_065823186.1">
    <property type="nucleotide sequence ID" value="XM_065967114.1"/>
</dbReference>
<reference evidence="1" key="2">
    <citation type="submission" date="2024-01" db="EMBL/GenBank/DDBJ databases">
        <title>Comparative genomics of Cryptococcus and Kwoniella reveals pathogenesis evolution and contrasting modes of karyotype evolution via chromosome fusion or intercentromeric recombination.</title>
        <authorList>
            <person name="Coelho M.A."/>
            <person name="David-Palma M."/>
            <person name="Shea T."/>
            <person name="Bowers K."/>
            <person name="McGinley-Smith S."/>
            <person name="Mohammad A.W."/>
            <person name="Gnirke A."/>
            <person name="Yurkov A.M."/>
            <person name="Nowrousian M."/>
            <person name="Sun S."/>
            <person name="Cuomo C.A."/>
            <person name="Heitman J."/>
        </authorList>
    </citation>
    <scope>NUCLEOTIDE SEQUENCE</scope>
    <source>
        <strain evidence="1">CBS 12478</strain>
    </source>
</reference>
<evidence type="ECO:0000313" key="1">
    <source>
        <dbReference type="EMBL" id="WWD17767.1"/>
    </source>
</evidence>
<dbReference type="Proteomes" id="UP000322225">
    <property type="component" value="Chromosome 4"/>
</dbReference>
<organism evidence="1 2">
    <name type="scientific">Kwoniella shandongensis</name>
    <dbReference type="NCBI Taxonomy" id="1734106"/>
    <lineage>
        <taxon>Eukaryota</taxon>
        <taxon>Fungi</taxon>
        <taxon>Dikarya</taxon>
        <taxon>Basidiomycota</taxon>
        <taxon>Agaricomycotina</taxon>
        <taxon>Tremellomycetes</taxon>
        <taxon>Tremellales</taxon>
        <taxon>Cryptococcaceae</taxon>
        <taxon>Kwoniella</taxon>
    </lineage>
</organism>
<dbReference type="AlphaFoldDB" id="A0AAJ8LHA9"/>
<protein>
    <submittedName>
        <fullName evidence="1">Uncharacterized protein</fullName>
    </submittedName>
</protein>
<reference evidence="1" key="1">
    <citation type="submission" date="2017-08" db="EMBL/GenBank/DDBJ databases">
        <authorList>
            <person name="Cuomo C."/>
            <person name="Billmyre B."/>
            <person name="Heitman J."/>
        </authorList>
    </citation>
    <scope>NUCLEOTIDE SEQUENCE</scope>
    <source>
        <strain evidence="1">CBS 12478</strain>
    </source>
</reference>
<keyword evidence="2" id="KW-1185">Reference proteome</keyword>
<gene>
    <name evidence="1" type="ORF">CI109_102208</name>
</gene>
<dbReference type="GeneID" id="43588935"/>
<accession>A0AAJ8LHA9</accession>
<evidence type="ECO:0000313" key="2">
    <source>
        <dbReference type="Proteomes" id="UP000322225"/>
    </source>
</evidence>
<sequence>MFHKSSFLQSLRLPPSHPEFPSRPLLHAILAMAAFVISETSLATRAYFPVGSSFNDITHPERDFETVDHSFGRGGTSFPRINSRLAPTTPLARFQTWHRRKAFSTFQEHMDIGGEKLLQCIQDVPESSLTRFTSMIMGDAETAMGQAERDRIWWYVGQGLTAADLQGHIHHRACGDRGDNSLADEEITVELPVKQSIFDKGYIATHEELTGTQTLHGYISHPTFRVLLSKLNGFRMSFPPEFRRPTQAMRGSGAESLDRDLVAALWITHGETWTSEGARMTLSAIRASLSLLYDMTLLPAQCSFAWSASARGLVRFIDAANQSGDQVSVAVFQSELQVFRCNRSPLPDRDVETYTAGSGGSSTAAYTPETLWSAGKAAALSDNAGKINTASPAYISNNPQEGWDINSFSFDVDAMASLFEATGAMFDGTTFNIS</sequence>